<dbReference type="EMBL" id="BSFM01000021">
    <property type="protein sequence ID" value="GLK86815.1"/>
    <property type="molecule type" value="Genomic_DNA"/>
</dbReference>
<dbReference type="Pfam" id="PF06823">
    <property type="entry name" value="DUF1236"/>
    <property type="match status" value="1"/>
</dbReference>
<organism evidence="1 2">
    <name type="scientific">Ancylobacter defluvii</name>
    <dbReference type="NCBI Taxonomy" id="1282440"/>
    <lineage>
        <taxon>Bacteria</taxon>
        <taxon>Pseudomonadati</taxon>
        <taxon>Pseudomonadota</taxon>
        <taxon>Alphaproteobacteria</taxon>
        <taxon>Hyphomicrobiales</taxon>
        <taxon>Xanthobacteraceae</taxon>
        <taxon>Ancylobacter</taxon>
    </lineage>
</organism>
<dbReference type="Proteomes" id="UP001143330">
    <property type="component" value="Unassembled WGS sequence"/>
</dbReference>
<evidence type="ECO:0000313" key="1">
    <source>
        <dbReference type="EMBL" id="GLK86815.1"/>
    </source>
</evidence>
<sequence>MAGAEVGGIAEDHRTRFHHYAVEERVPSYSCDREVVIGAELPTAGVRYYEVPVENGVTEYRCTVVNDQTVLVDPRTHRVVQVLE</sequence>
<dbReference type="RefSeq" id="WP_309299375.1">
    <property type="nucleotide sequence ID" value="NZ_BSFM01000021.1"/>
</dbReference>
<comment type="caution">
    <text evidence="1">The sequence shown here is derived from an EMBL/GenBank/DDBJ whole genome shotgun (WGS) entry which is preliminary data.</text>
</comment>
<evidence type="ECO:0000313" key="2">
    <source>
        <dbReference type="Proteomes" id="UP001143330"/>
    </source>
</evidence>
<dbReference type="AlphaFoldDB" id="A0A9W6NDL3"/>
<accession>A0A9W6NDL3</accession>
<evidence type="ECO:0008006" key="3">
    <source>
        <dbReference type="Google" id="ProtNLM"/>
    </source>
</evidence>
<dbReference type="InterPro" id="IPR009642">
    <property type="entry name" value="DUF1236"/>
</dbReference>
<reference evidence="1" key="2">
    <citation type="submission" date="2023-01" db="EMBL/GenBank/DDBJ databases">
        <authorList>
            <person name="Sun Q."/>
            <person name="Evtushenko L."/>
        </authorList>
    </citation>
    <scope>NUCLEOTIDE SEQUENCE</scope>
    <source>
        <strain evidence="1">VKM B-2789</strain>
    </source>
</reference>
<keyword evidence="2" id="KW-1185">Reference proteome</keyword>
<name>A0A9W6NDL3_9HYPH</name>
<proteinExistence type="predicted"/>
<reference evidence="1" key="1">
    <citation type="journal article" date="2014" name="Int. J. Syst. Evol. Microbiol.">
        <title>Complete genome sequence of Corynebacterium casei LMG S-19264T (=DSM 44701T), isolated from a smear-ripened cheese.</title>
        <authorList>
            <consortium name="US DOE Joint Genome Institute (JGI-PGF)"/>
            <person name="Walter F."/>
            <person name="Albersmeier A."/>
            <person name="Kalinowski J."/>
            <person name="Ruckert C."/>
        </authorList>
    </citation>
    <scope>NUCLEOTIDE SEQUENCE</scope>
    <source>
        <strain evidence="1">VKM B-2789</strain>
    </source>
</reference>
<protein>
    <recommendedName>
        <fullName evidence="3">DUF1236 domain-containing protein</fullName>
    </recommendedName>
</protein>
<gene>
    <name evidence="1" type="ORF">GCM10017653_48850</name>
</gene>